<dbReference type="EMBL" id="CAJHUC010001557">
    <property type="protein sequence ID" value="CAD7701514.1"/>
    <property type="molecule type" value="Genomic_DNA"/>
</dbReference>
<name>A0A8S1J2C7_9CHLO</name>
<dbReference type="AlphaFoldDB" id="A0A8S1J2C7"/>
<protein>
    <submittedName>
        <fullName evidence="1">Uncharacterized protein</fullName>
    </submittedName>
</protein>
<keyword evidence="2" id="KW-1185">Reference proteome</keyword>
<dbReference type="Proteomes" id="UP000708148">
    <property type="component" value="Unassembled WGS sequence"/>
</dbReference>
<organism evidence="1 2">
    <name type="scientific">Ostreobium quekettii</name>
    <dbReference type="NCBI Taxonomy" id="121088"/>
    <lineage>
        <taxon>Eukaryota</taxon>
        <taxon>Viridiplantae</taxon>
        <taxon>Chlorophyta</taxon>
        <taxon>core chlorophytes</taxon>
        <taxon>Ulvophyceae</taxon>
        <taxon>TCBD clade</taxon>
        <taxon>Bryopsidales</taxon>
        <taxon>Ostreobineae</taxon>
        <taxon>Ostreobiaceae</taxon>
        <taxon>Ostreobium</taxon>
    </lineage>
</organism>
<sequence length="104" mass="11251">MAHCLKAEGVTLTPTLVDRLGLDHPLSMALATERSVAHLTGNAGEKPQSLLVRLKNWFIYAPPTRRSVPKRSCAAGCLGGVGRRVANKVSRRSGVSVRRDHIDP</sequence>
<evidence type="ECO:0000313" key="1">
    <source>
        <dbReference type="EMBL" id="CAD7701514.1"/>
    </source>
</evidence>
<proteinExistence type="predicted"/>
<reference evidence="1" key="1">
    <citation type="submission" date="2020-12" db="EMBL/GenBank/DDBJ databases">
        <authorList>
            <person name="Iha C."/>
        </authorList>
    </citation>
    <scope>NUCLEOTIDE SEQUENCE</scope>
</reference>
<comment type="caution">
    <text evidence="1">The sequence shown here is derived from an EMBL/GenBank/DDBJ whole genome shotgun (WGS) entry which is preliminary data.</text>
</comment>
<evidence type="ECO:0000313" key="2">
    <source>
        <dbReference type="Proteomes" id="UP000708148"/>
    </source>
</evidence>
<gene>
    <name evidence="1" type="ORF">OSTQU699_LOCUS6873</name>
</gene>
<accession>A0A8S1J2C7</accession>